<proteinExistence type="predicted"/>
<dbReference type="PANTHER" id="PTHR48228">
    <property type="entry name" value="SUCCINYL-COA--D-CITRAMALATE COA-TRANSFERASE"/>
    <property type="match status" value="1"/>
</dbReference>
<sequence>MLKGVKVIDFTNYLPGPFATLRLAELGAEIIKVEPPEGDPARYTGISKQGSGLVFLANNRQKKSITLNLKEESGVEMALTLITHADVVIESFRPGVMEKLGLGYEAVQKVKPDIVYCSISGYGQQGLLSKLGNHDLNYMALSGVLAQLKDNQGRPVHPSITLADYLGGYAANERILAGLVSRLLTGKGSYHSIAITDQLVSLLGNHVMVENETGEGTGIDALNGSIISYALYETIDERYMSLGALEPKFWQNFCLAHGHEDWIRAHFSKTDESNPVYQEVTAIFKSKTFYEWIEFAQKVDCCMAPVLEIGELQDNPYFKEKELIFASSWGDYQVKMHSDIEHAIIMPPPHKGQNNDELLNKTRDSL</sequence>
<dbReference type="Gene3D" id="3.40.50.10540">
    <property type="entry name" value="Crotonobetainyl-coa:carnitine coa-transferase, domain 1"/>
    <property type="match status" value="1"/>
</dbReference>
<dbReference type="RefSeq" id="WP_066083505.1">
    <property type="nucleotide sequence ID" value="NZ_CP126114.1"/>
</dbReference>
<dbReference type="Gene3D" id="3.30.1540.10">
    <property type="entry name" value="formyl-coa transferase, domain 3"/>
    <property type="match status" value="1"/>
</dbReference>
<name>A0AA95MNM9_9BACI</name>
<feature type="region of interest" description="Disordered" evidence="1">
    <location>
        <begin position="346"/>
        <end position="366"/>
    </location>
</feature>
<dbReference type="SUPFAM" id="SSF89796">
    <property type="entry name" value="CoA-transferase family III (CaiB/BaiF)"/>
    <property type="match status" value="1"/>
</dbReference>
<gene>
    <name evidence="2" type="ORF">QNH39_05855</name>
</gene>
<protein>
    <submittedName>
        <fullName evidence="2">CaiB/BaiF CoA-transferase family protein</fullName>
    </submittedName>
</protein>
<evidence type="ECO:0000256" key="1">
    <source>
        <dbReference type="SAM" id="MobiDB-lite"/>
    </source>
</evidence>
<dbReference type="InterPro" id="IPR050509">
    <property type="entry name" value="CoA-transferase_III"/>
</dbReference>
<keyword evidence="3" id="KW-1185">Reference proteome</keyword>
<reference evidence="2" key="1">
    <citation type="submission" date="2023-05" db="EMBL/GenBank/DDBJ databases">
        <title>Comparative genomics of Bacillaceae isolates and their secondary metabolite potential.</title>
        <authorList>
            <person name="Song L."/>
            <person name="Nielsen L.J."/>
            <person name="Mohite O."/>
            <person name="Xu X."/>
            <person name="Weber T."/>
            <person name="Kovacs A.T."/>
        </authorList>
    </citation>
    <scope>NUCLEOTIDE SEQUENCE</scope>
    <source>
        <strain evidence="2">XLM17</strain>
    </source>
</reference>
<dbReference type="KEGG" id="nnv:QNH39_05855"/>
<dbReference type="GO" id="GO:0003824">
    <property type="term" value="F:catalytic activity"/>
    <property type="evidence" value="ECO:0007669"/>
    <property type="project" value="InterPro"/>
</dbReference>
<dbReference type="InterPro" id="IPR044855">
    <property type="entry name" value="CoA-Trfase_III_dom3_sf"/>
</dbReference>
<dbReference type="Proteomes" id="UP001178288">
    <property type="component" value="Chromosome"/>
</dbReference>
<dbReference type="AlphaFoldDB" id="A0AA95MNM9"/>
<organism evidence="2 3">
    <name type="scientific">Neobacillus novalis</name>
    <dbReference type="NCBI Taxonomy" id="220687"/>
    <lineage>
        <taxon>Bacteria</taxon>
        <taxon>Bacillati</taxon>
        <taxon>Bacillota</taxon>
        <taxon>Bacilli</taxon>
        <taxon>Bacillales</taxon>
        <taxon>Bacillaceae</taxon>
        <taxon>Neobacillus</taxon>
    </lineage>
</organism>
<dbReference type="InterPro" id="IPR023606">
    <property type="entry name" value="CoA-Trfase_III_dom_1_sf"/>
</dbReference>
<accession>A0AA95MNM9</accession>
<dbReference type="PANTHER" id="PTHR48228:SF5">
    <property type="entry name" value="ALPHA-METHYLACYL-COA RACEMASE"/>
    <property type="match status" value="1"/>
</dbReference>
<dbReference type="Pfam" id="PF02515">
    <property type="entry name" value="CoA_transf_3"/>
    <property type="match status" value="1"/>
</dbReference>
<evidence type="ECO:0000313" key="3">
    <source>
        <dbReference type="Proteomes" id="UP001178288"/>
    </source>
</evidence>
<dbReference type="EMBL" id="CP126114">
    <property type="protein sequence ID" value="WHY87379.1"/>
    <property type="molecule type" value="Genomic_DNA"/>
</dbReference>
<dbReference type="InterPro" id="IPR003673">
    <property type="entry name" value="CoA-Trfase_fam_III"/>
</dbReference>
<evidence type="ECO:0000313" key="2">
    <source>
        <dbReference type="EMBL" id="WHY87379.1"/>
    </source>
</evidence>